<comment type="caution">
    <text evidence="2">The sequence shown here is derived from an EMBL/GenBank/DDBJ whole genome shotgun (WGS) entry which is preliminary data.</text>
</comment>
<keyword evidence="4" id="KW-1185">Reference proteome</keyword>
<sequence length="201" mass="22685">MVLNLLWTANSQGSLIQGKFCINFLYGLPFFKHKCNIQKNEQLQCKNGFAFNGKWCECSGSIINSISKYSSQTKRAINIILRTGPKNNISNQNQSTQNALIKVNETISKLSFTIQAMNGVISDQNQIITQQLQMIQNESIITVLNLTQTHVVFKNFSASNTRISNIYKKSQIDTFITNNISHSNPESERSDPNVGTAYDYF</sequence>
<protein>
    <submittedName>
        <fullName evidence="3">Hypothetical_protein</fullName>
    </submittedName>
</protein>
<name>A0AA86UJN5_9EUKA</name>
<organism evidence="2">
    <name type="scientific">Hexamita inflata</name>
    <dbReference type="NCBI Taxonomy" id="28002"/>
    <lineage>
        <taxon>Eukaryota</taxon>
        <taxon>Metamonada</taxon>
        <taxon>Diplomonadida</taxon>
        <taxon>Hexamitidae</taxon>
        <taxon>Hexamitinae</taxon>
        <taxon>Hexamita</taxon>
    </lineage>
</organism>
<evidence type="ECO:0000256" key="1">
    <source>
        <dbReference type="SAM" id="MobiDB-lite"/>
    </source>
</evidence>
<accession>A0AA86UJN5</accession>
<evidence type="ECO:0000313" key="2">
    <source>
        <dbReference type="EMBL" id="CAI9960895.1"/>
    </source>
</evidence>
<gene>
    <name evidence="3" type="ORF">HINF_LOCUS14024</name>
    <name evidence="2" type="ORF">HINF_LOCUS48540</name>
</gene>
<evidence type="ECO:0000313" key="3">
    <source>
        <dbReference type="EMBL" id="CAL5995423.1"/>
    </source>
</evidence>
<evidence type="ECO:0000313" key="4">
    <source>
        <dbReference type="Proteomes" id="UP001642409"/>
    </source>
</evidence>
<feature type="region of interest" description="Disordered" evidence="1">
    <location>
        <begin position="179"/>
        <end position="201"/>
    </location>
</feature>
<dbReference type="AlphaFoldDB" id="A0AA86UJN5"/>
<dbReference type="EMBL" id="CATOUU010000937">
    <property type="protein sequence ID" value="CAI9960895.1"/>
    <property type="molecule type" value="Genomic_DNA"/>
</dbReference>
<reference evidence="2" key="1">
    <citation type="submission" date="2023-06" db="EMBL/GenBank/DDBJ databases">
        <authorList>
            <person name="Kurt Z."/>
        </authorList>
    </citation>
    <scope>NUCLEOTIDE SEQUENCE</scope>
</reference>
<dbReference type="EMBL" id="CAXDID020000033">
    <property type="protein sequence ID" value="CAL5995423.1"/>
    <property type="molecule type" value="Genomic_DNA"/>
</dbReference>
<proteinExistence type="predicted"/>
<reference evidence="3 4" key="2">
    <citation type="submission" date="2024-07" db="EMBL/GenBank/DDBJ databases">
        <authorList>
            <person name="Akdeniz Z."/>
        </authorList>
    </citation>
    <scope>NUCLEOTIDE SEQUENCE [LARGE SCALE GENOMIC DNA]</scope>
</reference>
<dbReference type="Proteomes" id="UP001642409">
    <property type="component" value="Unassembled WGS sequence"/>
</dbReference>